<dbReference type="PANTHER" id="PTHR38340:SF1">
    <property type="entry name" value="S-LAYER PROTEIN"/>
    <property type="match status" value="1"/>
</dbReference>
<organism evidence="3 4">
    <name type="scientific">Rivihabitans pingtungensis</name>
    <dbReference type="NCBI Taxonomy" id="1054498"/>
    <lineage>
        <taxon>Bacteria</taxon>
        <taxon>Pseudomonadati</taxon>
        <taxon>Pseudomonadota</taxon>
        <taxon>Betaproteobacteria</taxon>
        <taxon>Neisseriales</taxon>
        <taxon>Aquaspirillaceae</taxon>
        <taxon>Rivihabitans</taxon>
    </lineage>
</organism>
<dbReference type="EMBL" id="QJKI01000014">
    <property type="protein sequence ID" value="PXX77925.1"/>
    <property type="molecule type" value="Genomic_DNA"/>
</dbReference>
<evidence type="ECO:0000256" key="2">
    <source>
        <dbReference type="ARBA" id="ARBA00022525"/>
    </source>
</evidence>
<protein>
    <submittedName>
        <fullName evidence="3">Hemolysin type calcium-binding protein</fullName>
    </submittedName>
</protein>
<dbReference type="OrthoDB" id="8570739at2"/>
<dbReference type="GO" id="GO:0005576">
    <property type="term" value="C:extracellular region"/>
    <property type="evidence" value="ECO:0007669"/>
    <property type="project" value="UniProtKB-SubCell"/>
</dbReference>
<dbReference type="PRINTS" id="PR00313">
    <property type="entry name" value="CABNDNGRPT"/>
</dbReference>
<name>A0A318KQC1_9NEIS</name>
<evidence type="ECO:0000313" key="4">
    <source>
        <dbReference type="Proteomes" id="UP000247555"/>
    </source>
</evidence>
<dbReference type="InterPro" id="IPR011049">
    <property type="entry name" value="Serralysin-like_metalloprot_C"/>
</dbReference>
<comment type="subcellular location">
    <subcellularLocation>
        <location evidence="1">Secreted</location>
    </subcellularLocation>
</comment>
<keyword evidence="2" id="KW-0964">Secreted</keyword>
<dbReference type="Pfam" id="PF00353">
    <property type="entry name" value="HemolysinCabind"/>
    <property type="match status" value="5"/>
</dbReference>
<gene>
    <name evidence="3" type="ORF">DFR34_11412</name>
</gene>
<proteinExistence type="predicted"/>
<dbReference type="InterPro" id="IPR050557">
    <property type="entry name" value="RTX_toxin/Mannuronan_C5-epim"/>
</dbReference>
<dbReference type="InterPro" id="IPR001343">
    <property type="entry name" value="Hemolysn_Ca-bd"/>
</dbReference>
<dbReference type="AlphaFoldDB" id="A0A318KQC1"/>
<dbReference type="GO" id="GO:0005509">
    <property type="term" value="F:calcium ion binding"/>
    <property type="evidence" value="ECO:0007669"/>
    <property type="project" value="InterPro"/>
</dbReference>
<keyword evidence="4" id="KW-1185">Reference proteome</keyword>
<evidence type="ECO:0000256" key="1">
    <source>
        <dbReference type="ARBA" id="ARBA00004613"/>
    </source>
</evidence>
<dbReference type="Gene3D" id="2.150.10.10">
    <property type="entry name" value="Serralysin-like metalloprotease, C-terminal"/>
    <property type="match status" value="4"/>
</dbReference>
<reference evidence="3 4" key="1">
    <citation type="submission" date="2018-05" db="EMBL/GenBank/DDBJ databases">
        <title>Genomic Encyclopedia of Type Strains, Phase IV (KMG-IV): sequencing the most valuable type-strain genomes for metagenomic binning, comparative biology and taxonomic classification.</title>
        <authorList>
            <person name="Goeker M."/>
        </authorList>
    </citation>
    <scope>NUCLEOTIDE SEQUENCE [LARGE SCALE GENOMIC DNA]</scope>
    <source>
        <strain evidence="3 4">DSM 29661</strain>
    </source>
</reference>
<comment type="caution">
    <text evidence="3">The sequence shown here is derived from an EMBL/GenBank/DDBJ whole genome shotgun (WGS) entry which is preliminary data.</text>
</comment>
<dbReference type="PANTHER" id="PTHR38340">
    <property type="entry name" value="S-LAYER PROTEIN"/>
    <property type="match status" value="1"/>
</dbReference>
<accession>A0A318KQC1</accession>
<sequence length="484" mass="48701">MDITSTTSYTLGAGEDNLYLQATSYAPTNGAGNELNNIISAAYSSSPIDNTLSGGAGADTLLGGNGNDILYGNAAGVSSDATQDSLDGGNGNDILYADGNDILVGGLGEDLYVIGTSTGNQIIETSSGIDTVQSEISFSLGLSVALPDMPVTQVVSGVVERLELLGTANLVGLGNSSSNTLVGNSGNNTLMGGEASDILYGGAGDDTLYGNVINGAINTVRDTLYGGDGNDTLYGDGADSLYGGAGDDVYYINGTSNYVEEAAGEGVDTVKSYKSFGIGGALESNGSYGSSHIENIELLGTANINAAGGLNNNVLIGNAGNNVLSGGGGHDLLMGGAGRDTLRVNAVFQPSIFGDQNTTLIGGDGRDTFAFAAGAVGKLTGADNTVLVADFVHGADKLAFFSNTTPTGLVTLSVSPGATLDDMLELAAQQMSTVTAVSQFVFAGDTYVVVDRSADAVFSPLDTAIKVAGTPVLTLTDFTFALVV</sequence>
<dbReference type="Proteomes" id="UP000247555">
    <property type="component" value="Unassembled WGS sequence"/>
</dbReference>
<evidence type="ECO:0000313" key="3">
    <source>
        <dbReference type="EMBL" id="PXX77925.1"/>
    </source>
</evidence>
<dbReference type="SUPFAM" id="SSF51120">
    <property type="entry name" value="beta-Roll"/>
    <property type="match status" value="3"/>
</dbReference>